<gene>
    <name evidence="1" type="ORF">A1332_17135</name>
</gene>
<evidence type="ECO:0000313" key="1">
    <source>
        <dbReference type="EMBL" id="OAI01603.1"/>
    </source>
</evidence>
<proteinExistence type="predicted"/>
<dbReference type="AlphaFoldDB" id="A0A177M8G9"/>
<dbReference type="Proteomes" id="UP000078090">
    <property type="component" value="Unassembled WGS sequence"/>
</dbReference>
<dbReference type="RefSeq" id="WP_064009422.1">
    <property type="nucleotide sequence ID" value="NZ_LUUG01000088.1"/>
</dbReference>
<sequence>MIDNSSQHTQGIRRGKLAVPLEDLLLTQSDHGLSDYLSLSLSECGEHTKVSITTTDVEPLTYSAFIHISAPLDFASVVFVAQPVKLGDLSDHRTLPDKRKACVRIARLAPFWRVLRQKGSQRRR</sequence>
<reference evidence="2" key="1">
    <citation type="submission" date="2016-03" db="EMBL/GenBank/DDBJ databases">
        <authorList>
            <person name="Heylen K."/>
            <person name="De Vos P."/>
            <person name="Vekeman B."/>
        </authorList>
    </citation>
    <scope>NUCLEOTIDE SEQUENCE [LARGE SCALE GENOMIC DNA]</scope>
    <source>
        <strain evidence="2">R-45363</strain>
    </source>
</reference>
<dbReference type="OrthoDB" id="5571683at2"/>
<comment type="caution">
    <text evidence="1">The sequence shown here is derived from an EMBL/GenBank/DDBJ whole genome shotgun (WGS) entry which is preliminary data.</text>
</comment>
<organism evidence="1 2">
    <name type="scientific">Methylomonas methanica</name>
    <dbReference type="NCBI Taxonomy" id="421"/>
    <lineage>
        <taxon>Bacteria</taxon>
        <taxon>Pseudomonadati</taxon>
        <taxon>Pseudomonadota</taxon>
        <taxon>Gammaproteobacteria</taxon>
        <taxon>Methylococcales</taxon>
        <taxon>Methylococcaceae</taxon>
        <taxon>Methylomonas</taxon>
    </lineage>
</organism>
<name>A0A177M8G9_METMH</name>
<accession>A0A177M8G9</accession>
<protein>
    <submittedName>
        <fullName evidence="1">Uncharacterized protein</fullName>
    </submittedName>
</protein>
<dbReference type="EMBL" id="LUUG01000088">
    <property type="protein sequence ID" value="OAI01603.1"/>
    <property type="molecule type" value="Genomic_DNA"/>
</dbReference>
<evidence type="ECO:0000313" key="2">
    <source>
        <dbReference type="Proteomes" id="UP000078090"/>
    </source>
</evidence>